<accession>A0ABM1MLD3</accession>
<dbReference type="PANTHER" id="PTHR11022">
    <property type="entry name" value="PEPTIDOGLYCAN RECOGNITION PROTEIN"/>
    <property type="match status" value="1"/>
</dbReference>
<keyword evidence="10" id="KW-1185">Reference proteome</keyword>
<dbReference type="SMART" id="SM00701">
    <property type="entry name" value="PGRP"/>
    <property type="match status" value="1"/>
</dbReference>
<keyword evidence="2 6" id="KW-0399">Innate immunity</keyword>
<dbReference type="RefSeq" id="XP_017775383.1">
    <property type="nucleotide sequence ID" value="XM_017919894.1"/>
</dbReference>
<dbReference type="InterPro" id="IPR002502">
    <property type="entry name" value="Amidase_domain"/>
</dbReference>
<proteinExistence type="inferred from homology"/>
<dbReference type="InterPro" id="IPR006619">
    <property type="entry name" value="PGRP_domain_met/bac"/>
</dbReference>
<keyword evidence="5" id="KW-1015">Disulfide bond</keyword>
<reference evidence="11" key="1">
    <citation type="submission" date="2025-08" db="UniProtKB">
        <authorList>
            <consortium name="RefSeq"/>
        </authorList>
    </citation>
    <scope>IDENTIFICATION</scope>
    <source>
        <tissue evidence="11">Whole Larva</tissue>
    </source>
</reference>
<evidence type="ECO:0000259" key="8">
    <source>
        <dbReference type="SMART" id="SM00644"/>
    </source>
</evidence>
<dbReference type="Gene3D" id="3.40.80.10">
    <property type="entry name" value="Peptidoglycan recognition protein-like"/>
    <property type="match status" value="1"/>
</dbReference>
<name>A0ABM1MLD3_NICVS</name>
<keyword evidence="4 6" id="KW-0391">Immunity</keyword>
<feature type="signal peptide" evidence="7">
    <location>
        <begin position="1"/>
        <end position="18"/>
    </location>
</feature>
<dbReference type="Pfam" id="PF01510">
    <property type="entry name" value="Amidase_2"/>
    <property type="match status" value="1"/>
</dbReference>
<dbReference type="SUPFAM" id="SSF55846">
    <property type="entry name" value="N-acetylmuramoyl-L-alanine amidase-like"/>
    <property type="match status" value="1"/>
</dbReference>
<dbReference type="PIRSF" id="PIRSF037945">
    <property type="entry name" value="PGRPs"/>
    <property type="match status" value="1"/>
</dbReference>
<dbReference type="InterPro" id="IPR017331">
    <property type="entry name" value="Peptidoglycan_recognition"/>
</dbReference>
<evidence type="ECO:0000313" key="11">
    <source>
        <dbReference type="RefSeq" id="XP_017775383.1"/>
    </source>
</evidence>
<feature type="chain" id="PRO_5047197724" description="Peptidoglycan-recognition protein" evidence="7">
    <location>
        <begin position="19"/>
        <end position="190"/>
    </location>
</feature>
<comment type="similarity">
    <text evidence="1 6">Belongs to the N-acetylmuramoyl-L-alanine amidase 2 family.</text>
</comment>
<dbReference type="CDD" id="cd06583">
    <property type="entry name" value="PGRP"/>
    <property type="match status" value="1"/>
</dbReference>
<gene>
    <name evidence="11" type="primary">LOC108561820</name>
</gene>
<dbReference type="InterPro" id="IPR036505">
    <property type="entry name" value="Amidase/PGRP_sf"/>
</dbReference>
<dbReference type="InterPro" id="IPR015510">
    <property type="entry name" value="PGRP"/>
</dbReference>
<evidence type="ECO:0000256" key="5">
    <source>
        <dbReference type="ARBA" id="ARBA00023157"/>
    </source>
</evidence>
<feature type="domain" description="N-acetylmuramoyl-L-alanine amidase" evidence="8">
    <location>
        <begin position="34"/>
        <end position="173"/>
    </location>
</feature>
<evidence type="ECO:0000256" key="3">
    <source>
        <dbReference type="ARBA" id="ARBA00022729"/>
    </source>
</evidence>
<keyword evidence="3 7" id="KW-0732">Signal</keyword>
<evidence type="ECO:0000256" key="7">
    <source>
        <dbReference type="SAM" id="SignalP"/>
    </source>
</evidence>
<evidence type="ECO:0000256" key="1">
    <source>
        <dbReference type="ARBA" id="ARBA00007553"/>
    </source>
</evidence>
<sequence length="190" mass="20850">MKFVSLCMLVALAIGANCSYPSVCPKIVKRNQWGAKAPQEVDYVIIPVEYVVIHHTVTDTCSSEVSCSNILSNIQNFHMNDLKFHDIGYNFAIGGDGAVYEGAGWHKIGAHTRGYNTKSMGIAFIGNYVDKAPSAKQLQALKNFLACGVELGELSNRYNLIGARQVGSTQSPGLKLYQEIQKLPHFKKNP</sequence>
<protein>
    <recommendedName>
        <fullName evidence="6">Peptidoglycan-recognition protein</fullName>
    </recommendedName>
</protein>
<dbReference type="Proteomes" id="UP000695000">
    <property type="component" value="Unplaced"/>
</dbReference>
<evidence type="ECO:0000256" key="2">
    <source>
        <dbReference type="ARBA" id="ARBA00022588"/>
    </source>
</evidence>
<evidence type="ECO:0000256" key="4">
    <source>
        <dbReference type="ARBA" id="ARBA00022859"/>
    </source>
</evidence>
<dbReference type="PANTHER" id="PTHR11022:SF74">
    <property type="entry name" value="PEPTIDOGLYCAN-RECOGNITION PROTEIN SA"/>
    <property type="match status" value="1"/>
</dbReference>
<organism evidence="10 11">
    <name type="scientific">Nicrophorus vespilloides</name>
    <name type="common">Boreal carrion beetle</name>
    <dbReference type="NCBI Taxonomy" id="110193"/>
    <lineage>
        <taxon>Eukaryota</taxon>
        <taxon>Metazoa</taxon>
        <taxon>Ecdysozoa</taxon>
        <taxon>Arthropoda</taxon>
        <taxon>Hexapoda</taxon>
        <taxon>Insecta</taxon>
        <taxon>Pterygota</taxon>
        <taxon>Neoptera</taxon>
        <taxon>Endopterygota</taxon>
        <taxon>Coleoptera</taxon>
        <taxon>Polyphaga</taxon>
        <taxon>Staphyliniformia</taxon>
        <taxon>Silphidae</taxon>
        <taxon>Nicrophorinae</taxon>
        <taxon>Nicrophorus</taxon>
    </lineage>
</organism>
<evidence type="ECO:0000259" key="9">
    <source>
        <dbReference type="SMART" id="SM00701"/>
    </source>
</evidence>
<dbReference type="GeneID" id="108561820"/>
<feature type="domain" description="Peptidoglycan recognition protein family" evidence="9">
    <location>
        <begin position="25"/>
        <end position="167"/>
    </location>
</feature>
<dbReference type="SMART" id="SM00644">
    <property type="entry name" value="Ami_2"/>
    <property type="match status" value="1"/>
</dbReference>
<evidence type="ECO:0000256" key="6">
    <source>
        <dbReference type="PIRNR" id="PIRNR037945"/>
    </source>
</evidence>
<evidence type="ECO:0000313" key="10">
    <source>
        <dbReference type="Proteomes" id="UP000695000"/>
    </source>
</evidence>